<gene>
    <name evidence="1" type="ORF">PSYICH_LOCUS4923</name>
</gene>
<reference evidence="1" key="1">
    <citation type="submission" date="2022-01" db="EMBL/GenBank/DDBJ databases">
        <authorList>
            <person name="King R."/>
        </authorList>
    </citation>
    <scope>NUCLEOTIDE SEQUENCE</scope>
</reference>
<accession>A0A9P0CQ44</accession>
<dbReference type="GO" id="GO:0003677">
    <property type="term" value="F:DNA binding"/>
    <property type="evidence" value="ECO:0007669"/>
    <property type="project" value="InterPro"/>
</dbReference>
<dbReference type="Proteomes" id="UP001153636">
    <property type="component" value="Chromosome 15"/>
</dbReference>
<sequence>MYNNAISKTVVFICHPSVNHMDDTIKSACQQIKWKFFTTSCSASKTTKPHVPGVQKSLENKIGKSPFSATDVLKSINELNKLNKLMVKEIHRKHRKTMGVIYGCKAKFTRMRIMHEFLFYLVYNYNGSKKPLPREDVRKLFKSYRIELSEKDLNEIPNVYCNEISWKMFVPPLPAHAGWTTGWALVCDIILRFPLSVLLKIHNCCYEDSELLATLNHPVKRFYLVKDHSEIIRRTVFFKRKYLYDAYDTINRLVFCGLVQFGPKKYKEKDQLFIYVNRRATVKDTRSSGPGYNEVENKEYPTIPFYFNTLSDIDHYWHMLNSISLNTKLNAREPGQIVTLTYINTKNEFVESIKSRTPKEALLHDNGITPGDGKGACGLDSSLWPHLVRNWVWATKGTRSFVFTGLTNETLREIPPQTTLFNDLSANVIPKFYLPSVQNKGHLKNIMQPSLGCRNNKYTRIIQRRVKQIVKRQYNDEVDKKILKKLGTRRAKWLEQEEEYALLCKIGDLILNATKHFKKQIIPFTVVRDVLHRICPLSKYKTSRAIQRHWSKLQKRAYVGLENKVLNLFKLKPIAETFKVLLDKIGVLDEKTKLPFKLTEAEKSAAYVILMSYIVRNKKRIFDVLEGNLVNNDHLSEDNLKYTEETAVEIEKKEKKYFDPKNEVDIKKDIVKSVIHSSLCSKKITDFSVQLFKIYQNYPDALVKEAVKELRDNNLICYRTKKQRRSKVWDTPFCLSQFYIFFQYSTFTNNTAEEAFRVLRNVKSKRIVNFKQDVTALHNLRYGQLLGLNEFFTFYPQFELSFYLPQNTIVLNPDIADHDELVKELAVRYQLKLKMLMEGNENEIDFESEGDNDRTKSQDQDLILLEEDKEVSDIYEQITTAPTDNQDIPIDLTSDGNNAETINRLKTWITDCMTAESERRSPSPEFMIERSELHRNESENQENIRNEVDNDECGTGLRGIGSVERNLSQIPTLDEIKEGMLKTNIKDEERTIPHITELSDLLTKSFNDLKMDTTTLQNLKSHFITEYVKLDNIIINDLDQLQDHYMIQYIDASMRNRKMWDKIENDVTAKDFRKLPNFEELIRNNCGRDEDIALATEIIQFAAAKGILGASAQELKEIFLSREANCSLTSIIKHLMDAGILFQMGVASLTFVHYKYQHVWVVEQVLVMSDSASTSKNIELDQRLPTAARMKLMPWVGVNGQLDKLVLKNWISNVLSYTLDFPNVTFAKMCDKYCYIKPVDLFYIVQILEELGCVELLIYESRQEEDLFTNWVQPEKRYASFLDNLDDIVIQPNNVSMTCLGAFFCEQLNA</sequence>
<dbReference type="GO" id="GO:0000127">
    <property type="term" value="C:transcription factor TFIIIC complex"/>
    <property type="evidence" value="ECO:0007669"/>
    <property type="project" value="InterPro"/>
</dbReference>
<dbReference type="EMBL" id="OV651827">
    <property type="protein sequence ID" value="CAH1103830.1"/>
    <property type="molecule type" value="Genomic_DNA"/>
</dbReference>
<keyword evidence="2" id="KW-1185">Reference proteome</keyword>
<dbReference type="InterPro" id="IPR044210">
    <property type="entry name" value="Tfc3-like"/>
</dbReference>
<evidence type="ECO:0000313" key="1">
    <source>
        <dbReference type="EMBL" id="CAH1103830.1"/>
    </source>
</evidence>
<proteinExistence type="predicted"/>
<dbReference type="GO" id="GO:0042791">
    <property type="term" value="P:5S class rRNA transcription by RNA polymerase III"/>
    <property type="evidence" value="ECO:0007669"/>
    <property type="project" value="TreeGrafter"/>
</dbReference>
<dbReference type="OrthoDB" id="68020at2759"/>
<dbReference type="GO" id="GO:0006384">
    <property type="term" value="P:transcription initiation at RNA polymerase III promoter"/>
    <property type="evidence" value="ECO:0007669"/>
    <property type="project" value="InterPro"/>
</dbReference>
<evidence type="ECO:0008006" key="3">
    <source>
        <dbReference type="Google" id="ProtNLM"/>
    </source>
</evidence>
<protein>
    <recommendedName>
        <fullName evidence="3">General transcription factor 3C polypeptide 1</fullName>
    </recommendedName>
</protein>
<dbReference type="PANTHER" id="PTHR15180">
    <property type="entry name" value="GENERAL TRANSCRIPTION FACTOR 3C POLYPEPTIDE 1"/>
    <property type="match status" value="1"/>
</dbReference>
<name>A0A9P0CQ44_9CUCU</name>
<dbReference type="PANTHER" id="PTHR15180:SF1">
    <property type="entry name" value="GENERAL TRANSCRIPTION FACTOR 3C POLYPEPTIDE 1"/>
    <property type="match status" value="1"/>
</dbReference>
<evidence type="ECO:0000313" key="2">
    <source>
        <dbReference type="Proteomes" id="UP001153636"/>
    </source>
</evidence>
<organism evidence="1 2">
    <name type="scientific">Psylliodes chrysocephalus</name>
    <dbReference type="NCBI Taxonomy" id="3402493"/>
    <lineage>
        <taxon>Eukaryota</taxon>
        <taxon>Metazoa</taxon>
        <taxon>Ecdysozoa</taxon>
        <taxon>Arthropoda</taxon>
        <taxon>Hexapoda</taxon>
        <taxon>Insecta</taxon>
        <taxon>Pterygota</taxon>
        <taxon>Neoptera</taxon>
        <taxon>Endopterygota</taxon>
        <taxon>Coleoptera</taxon>
        <taxon>Polyphaga</taxon>
        <taxon>Cucujiformia</taxon>
        <taxon>Chrysomeloidea</taxon>
        <taxon>Chrysomelidae</taxon>
        <taxon>Galerucinae</taxon>
        <taxon>Alticini</taxon>
        <taxon>Psylliodes</taxon>
    </lineage>
</organism>